<comment type="caution">
    <text evidence="2">The sequence shown here is derived from an EMBL/GenBank/DDBJ whole genome shotgun (WGS) entry which is preliminary data.</text>
</comment>
<gene>
    <name evidence="2" type="ORF">EV384_1449</name>
</gene>
<evidence type="ECO:0000313" key="3">
    <source>
        <dbReference type="Proteomes" id="UP000294114"/>
    </source>
</evidence>
<dbReference type="Gene3D" id="2.130.10.10">
    <property type="entry name" value="YVTN repeat-like/Quinoprotein amine dehydrogenase"/>
    <property type="match status" value="2"/>
</dbReference>
<organism evidence="2 3">
    <name type="scientific">Micromonospora kangleipakensis</name>
    <dbReference type="NCBI Taxonomy" id="1077942"/>
    <lineage>
        <taxon>Bacteria</taxon>
        <taxon>Bacillati</taxon>
        <taxon>Actinomycetota</taxon>
        <taxon>Actinomycetes</taxon>
        <taxon>Micromonosporales</taxon>
        <taxon>Micromonosporaceae</taxon>
        <taxon>Micromonospora</taxon>
    </lineage>
</organism>
<evidence type="ECO:0000313" key="2">
    <source>
        <dbReference type="EMBL" id="RZU73053.1"/>
    </source>
</evidence>
<accession>A0A4Q8B7Z7</accession>
<dbReference type="EMBL" id="SHLD01000001">
    <property type="protein sequence ID" value="RZU73053.1"/>
    <property type="molecule type" value="Genomic_DNA"/>
</dbReference>
<dbReference type="AlphaFoldDB" id="A0A4Q8B7Z7"/>
<dbReference type="InterPro" id="IPR015943">
    <property type="entry name" value="WD40/YVTN_repeat-like_dom_sf"/>
</dbReference>
<feature type="signal peptide" evidence="1">
    <location>
        <begin position="1"/>
        <end position="26"/>
    </location>
</feature>
<reference evidence="2 3" key="1">
    <citation type="submission" date="2019-02" db="EMBL/GenBank/DDBJ databases">
        <title>Sequencing the genomes of 1000 actinobacteria strains.</title>
        <authorList>
            <person name="Klenk H.-P."/>
        </authorList>
    </citation>
    <scope>NUCLEOTIDE SEQUENCE [LARGE SCALE GENOMIC DNA]</scope>
    <source>
        <strain evidence="2 3">DSM 45612</strain>
    </source>
</reference>
<evidence type="ECO:0000256" key="1">
    <source>
        <dbReference type="SAM" id="SignalP"/>
    </source>
</evidence>
<sequence>MGARTSTLTRIATSVTLILAATLAGASPARGTESAGSAIPLDVATIWTMAHTPDNSRVFLAAGDDGLFVVDAGATALRHVDGIGRAMGVEMGADGRTVWVGLPRDRQIAAVDTTTLTVRARYDVGSDLCPGDVAQTGPYVAFSFSFSCILYNDESTPPPSGVGVLDTRTGVVLRAPGDPWKAIVAASSAVPGRVFVTQYLMHEVTLDLLDLRSGSHELTHYRKLGMADPTDLAVSPDGSLVAVSGAEHATVATFATSDLSPSTSYQAPCPTRAVAWSADSSKLAASCNLPDTKLLLYDRGNSDPVATARLELGPRRAPDYRDLVLDSDAGRAIVASRAEEEGPMHYVDRVGLRPAAATVTGPATATCTRTASFTAKLLLGGAPAPAGTPLSIYREQPYNSTLLGTYPTDSTGTVTFTDAPPSSGTWSYRAHFAGNENYTWTDGAYSLQVDKLPTSLSVTYQTGKTRHHTNYGSVVVTLGPTVGHRSVTVTATTAAGTVPVTSASVPTDGPLVVSYPITGPTTFTATYEGSIWQQAANAITTASP</sequence>
<dbReference type="PANTHER" id="PTHR47197">
    <property type="entry name" value="PROTEIN NIRF"/>
    <property type="match status" value="1"/>
</dbReference>
<keyword evidence="3" id="KW-1185">Reference proteome</keyword>
<protein>
    <recommendedName>
        <fullName evidence="4">Ig-like domain-containing protein</fullName>
    </recommendedName>
</protein>
<dbReference type="InterPro" id="IPR051200">
    <property type="entry name" value="Host-pathogen_enzymatic-act"/>
</dbReference>
<dbReference type="SUPFAM" id="SSF50969">
    <property type="entry name" value="YVTN repeat-like/Quinoprotein amine dehydrogenase"/>
    <property type="match status" value="1"/>
</dbReference>
<keyword evidence="1" id="KW-0732">Signal</keyword>
<dbReference type="InterPro" id="IPR011044">
    <property type="entry name" value="Quino_amine_DH_bsu"/>
</dbReference>
<feature type="chain" id="PRO_5020671137" description="Ig-like domain-containing protein" evidence="1">
    <location>
        <begin position="27"/>
        <end position="544"/>
    </location>
</feature>
<dbReference type="Proteomes" id="UP000294114">
    <property type="component" value="Unassembled WGS sequence"/>
</dbReference>
<evidence type="ECO:0008006" key="4">
    <source>
        <dbReference type="Google" id="ProtNLM"/>
    </source>
</evidence>
<dbReference type="PANTHER" id="PTHR47197:SF3">
    <property type="entry name" value="DIHYDRO-HEME D1 DEHYDROGENASE"/>
    <property type="match status" value="1"/>
</dbReference>
<name>A0A4Q8B7Z7_9ACTN</name>
<proteinExistence type="predicted"/>